<evidence type="ECO:0000259" key="3">
    <source>
        <dbReference type="PROSITE" id="PS50943"/>
    </source>
</evidence>
<name>A0AAJ4SIR7_MAMSC</name>
<dbReference type="InterPro" id="IPR010982">
    <property type="entry name" value="Lambda_DNA-bd_dom_sf"/>
</dbReference>
<dbReference type="PROSITE" id="PS50943">
    <property type="entry name" value="HTH_CROC1"/>
    <property type="match status" value="2"/>
</dbReference>
<protein>
    <submittedName>
        <fullName evidence="4">XRE family transcriptional regulator</fullName>
    </submittedName>
</protein>
<dbReference type="EMBL" id="RXWV01000023">
    <property type="protein sequence ID" value="RTX73808.1"/>
    <property type="molecule type" value="Genomic_DNA"/>
</dbReference>
<dbReference type="PANTHER" id="PTHR46558">
    <property type="entry name" value="TRACRIPTIONAL REGULATORY PROTEIN-RELATED-RELATED"/>
    <property type="match status" value="1"/>
</dbReference>
<dbReference type="GO" id="GO:0003677">
    <property type="term" value="F:DNA binding"/>
    <property type="evidence" value="ECO:0007669"/>
    <property type="project" value="UniProtKB-KW"/>
</dbReference>
<dbReference type="SMART" id="SM00530">
    <property type="entry name" value="HTH_XRE"/>
    <property type="match status" value="2"/>
</dbReference>
<dbReference type="Proteomes" id="UP000274792">
    <property type="component" value="Unassembled WGS sequence"/>
</dbReference>
<evidence type="ECO:0000313" key="4">
    <source>
        <dbReference type="EMBL" id="RTX73808.1"/>
    </source>
</evidence>
<dbReference type="InterPro" id="IPR001387">
    <property type="entry name" value="Cro/C1-type_HTH"/>
</dbReference>
<dbReference type="Gene3D" id="1.10.260.40">
    <property type="entry name" value="lambda repressor-like DNA-binding domains"/>
    <property type="match status" value="2"/>
</dbReference>
<keyword evidence="2" id="KW-0175">Coiled coil</keyword>
<feature type="domain" description="HTH cro/C1-type" evidence="3">
    <location>
        <begin position="79"/>
        <end position="134"/>
    </location>
</feature>
<dbReference type="AlphaFoldDB" id="A0AAJ4SIR7"/>
<proteinExistence type="predicted"/>
<feature type="coiled-coil region" evidence="2">
    <location>
        <begin position="144"/>
        <end position="171"/>
    </location>
</feature>
<evidence type="ECO:0000313" key="5">
    <source>
        <dbReference type="Proteomes" id="UP000274792"/>
    </source>
</evidence>
<dbReference type="Pfam" id="PF01381">
    <property type="entry name" value="HTH_3"/>
    <property type="match status" value="2"/>
</dbReference>
<gene>
    <name evidence="4" type="ORF">CD117_04260</name>
</gene>
<organism evidence="4 5">
    <name type="scientific">Mammaliicoccus sciuri</name>
    <name type="common">Staphylococcus sciuri</name>
    <dbReference type="NCBI Taxonomy" id="1296"/>
    <lineage>
        <taxon>Bacteria</taxon>
        <taxon>Bacillati</taxon>
        <taxon>Bacillota</taxon>
        <taxon>Bacilli</taxon>
        <taxon>Bacillales</taxon>
        <taxon>Staphylococcaceae</taxon>
        <taxon>Mammaliicoccus</taxon>
    </lineage>
</organism>
<accession>A0AAJ4SIR7</accession>
<evidence type="ECO:0000256" key="1">
    <source>
        <dbReference type="ARBA" id="ARBA00023125"/>
    </source>
</evidence>
<dbReference type="RefSeq" id="WP_126476854.1">
    <property type="nucleotide sequence ID" value="NZ_RXWV01000023.1"/>
</dbReference>
<sequence>MNNELGRKLKNIRLQNGLTQEEFGDRFLGTKSLVSKWESGRNRPNPERLRKIANFANITVEELLKDAEEPPHLLVGKRIRSIRLKHGMSMTEFGKLIDNVKSGVVSNWENGKQIPNKLRLKKIAKLGNITVDELLDITNYQELYELEKERNSLLVQEIQVLKEQLNLLNKKDTSTKVSK</sequence>
<keyword evidence="1" id="KW-0238">DNA-binding</keyword>
<comment type="caution">
    <text evidence="4">The sequence shown here is derived from an EMBL/GenBank/DDBJ whole genome shotgun (WGS) entry which is preliminary data.</text>
</comment>
<dbReference type="CDD" id="cd00093">
    <property type="entry name" value="HTH_XRE"/>
    <property type="match status" value="2"/>
</dbReference>
<evidence type="ECO:0000256" key="2">
    <source>
        <dbReference type="SAM" id="Coils"/>
    </source>
</evidence>
<dbReference type="SUPFAM" id="SSF47413">
    <property type="entry name" value="lambda repressor-like DNA-binding domains"/>
    <property type="match status" value="2"/>
</dbReference>
<dbReference type="PANTHER" id="PTHR46558:SF11">
    <property type="entry name" value="HTH-TYPE TRANSCRIPTIONAL REGULATOR XRE"/>
    <property type="match status" value="1"/>
</dbReference>
<reference evidence="4 5" key="1">
    <citation type="submission" date="2018-10" db="EMBL/GenBank/DDBJ databases">
        <title>A collection Staphylococci species genome sequencing.</title>
        <authorList>
            <person name="Cole K."/>
        </authorList>
    </citation>
    <scope>NUCLEOTIDE SEQUENCE [LARGE SCALE GENOMIC DNA]</scope>
    <source>
        <strain evidence="5">NCTC 12218</strain>
    </source>
</reference>
<feature type="domain" description="HTH cro/C1-type" evidence="3">
    <location>
        <begin position="9"/>
        <end position="63"/>
    </location>
</feature>